<dbReference type="Gramene" id="AET3Gv20677300.1">
    <property type="protein sequence ID" value="AET3Gv20677300.1"/>
    <property type="gene ID" value="AET3Gv20677300"/>
</dbReference>
<reference evidence="1" key="4">
    <citation type="submission" date="2019-03" db="UniProtKB">
        <authorList>
            <consortium name="EnsemblPlants"/>
        </authorList>
    </citation>
    <scope>IDENTIFICATION</scope>
</reference>
<reference evidence="2" key="2">
    <citation type="journal article" date="2017" name="Nat. Plants">
        <title>The Aegilops tauschii genome reveals multiple impacts of transposons.</title>
        <authorList>
            <person name="Zhao G."/>
            <person name="Zou C."/>
            <person name="Li K."/>
            <person name="Wang K."/>
            <person name="Li T."/>
            <person name="Gao L."/>
            <person name="Zhang X."/>
            <person name="Wang H."/>
            <person name="Yang Z."/>
            <person name="Liu X."/>
            <person name="Jiang W."/>
            <person name="Mao L."/>
            <person name="Kong X."/>
            <person name="Jiao Y."/>
            <person name="Jia J."/>
        </authorList>
    </citation>
    <scope>NUCLEOTIDE SEQUENCE [LARGE SCALE GENOMIC DNA]</scope>
    <source>
        <strain evidence="2">cv. AL8/78</strain>
    </source>
</reference>
<sequence>TGMSPDYLSREQSVRSSQPCVHNTTLQKCHRSWVQTSHRMLCVDVFKKEYLEQHDERFTKRRAEKGALMPG</sequence>
<dbReference type="EnsemblPlants" id="AET3Gv20677300.1">
    <property type="protein sequence ID" value="AET3Gv20677300.1"/>
    <property type="gene ID" value="AET3Gv20677300"/>
</dbReference>
<dbReference type="Proteomes" id="UP000015105">
    <property type="component" value="Chromosome 3D"/>
</dbReference>
<reference evidence="2" key="1">
    <citation type="journal article" date="2014" name="Science">
        <title>Ancient hybridizations among the ancestral genomes of bread wheat.</title>
        <authorList>
            <consortium name="International Wheat Genome Sequencing Consortium,"/>
            <person name="Marcussen T."/>
            <person name="Sandve S.R."/>
            <person name="Heier L."/>
            <person name="Spannagl M."/>
            <person name="Pfeifer M."/>
            <person name="Jakobsen K.S."/>
            <person name="Wulff B.B."/>
            <person name="Steuernagel B."/>
            <person name="Mayer K.F."/>
            <person name="Olsen O.A."/>
        </authorList>
    </citation>
    <scope>NUCLEOTIDE SEQUENCE [LARGE SCALE GENOMIC DNA]</scope>
    <source>
        <strain evidence="2">cv. AL8/78</strain>
    </source>
</reference>
<evidence type="ECO:0000313" key="2">
    <source>
        <dbReference type="Proteomes" id="UP000015105"/>
    </source>
</evidence>
<proteinExistence type="predicted"/>
<accession>A0A453FH94</accession>
<organism evidence="1 2">
    <name type="scientific">Aegilops tauschii subsp. strangulata</name>
    <name type="common">Goatgrass</name>
    <dbReference type="NCBI Taxonomy" id="200361"/>
    <lineage>
        <taxon>Eukaryota</taxon>
        <taxon>Viridiplantae</taxon>
        <taxon>Streptophyta</taxon>
        <taxon>Embryophyta</taxon>
        <taxon>Tracheophyta</taxon>
        <taxon>Spermatophyta</taxon>
        <taxon>Magnoliopsida</taxon>
        <taxon>Liliopsida</taxon>
        <taxon>Poales</taxon>
        <taxon>Poaceae</taxon>
        <taxon>BOP clade</taxon>
        <taxon>Pooideae</taxon>
        <taxon>Triticodae</taxon>
        <taxon>Triticeae</taxon>
        <taxon>Triticinae</taxon>
        <taxon>Aegilops</taxon>
    </lineage>
</organism>
<dbReference type="AlphaFoldDB" id="A0A453FH94"/>
<evidence type="ECO:0000313" key="1">
    <source>
        <dbReference type="EnsemblPlants" id="AET3Gv20677300.1"/>
    </source>
</evidence>
<reference evidence="1" key="5">
    <citation type="journal article" date="2021" name="G3 (Bethesda)">
        <title>Aegilops tauschii genome assembly Aet v5.0 features greater sequence contiguity and improved annotation.</title>
        <authorList>
            <person name="Wang L."/>
            <person name="Zhu T."/>
            <person name="Rodriguez J.C."/>
            <person name="Deal K.R."/>
            <person name="Dubcovsky J."/>
            <person name="McGuire P.E."/>
            <person name="Lux T."/>
            <person name="Spannagl M."/>
            <person name="Mayer K.F.X."/>
            <person name="Baldrich P."/>
            <person name="Meyers B.C."/>
            <person name="Huo N."/>
            <person name="Gu Y.Q."/>
            <person name="Zhou H."/>
            <person name="Devos K.M."/>
            <person name="Bennetzen J.L."/>
            <person name="Unver T."/>
            <person name="Budak H."/>
            <person name="Gulick P.J."/>
            <person name="Galiba G."/>
            <person name="Kalapos B."/>
            <person name="Nelson D.R."/>
            <person name="Li P."/>
            <person name="You F.M."/>
            <person name="Luo M.C."/>
            <person name="Dvorak J."/>
        </authorList>
    </citation>
    <scope>NUCLEOTIDE SEQUENCE [LARGE SCALE GENOMIC DNA]</scope>
    <source>
        <strain evidence="1">cv. AL8/78</strain>
    </source>
</reference>
<name>A0A453FH94_AEGTS</name>
<protein>
    <submittedName>
        <fullName evidence="1">Uncharacterized protein</fullName>
    </submittedName>
</protein>
<keyword evidence="2" id="KW-1185">Reference proteome</keyword>
<reference evidence="1" key="3">
    <citation type="journal article" date="2017" name="Nature">
        <title>Genome sequence of the progenitor of the wheat D genome Aegilops tauschii.</title>
        <authorList>
            <person name="Luo M.C."/>
            <person name="Gu Y.Q."/>
            <person name="Puiu D."/>
            <person name="Wang H."/>
            <person name="Twardziok S.O."/>
            <person name="Deal K.R."/>
            <person name="Huo N."/>
            <person name="Zhu T."/>
            <person name="Wang L."/>
            <person name="Wang Y."/>
            <person name="McGuire P.E."/>
            <person name="Liu S."/>
            <person name="Long H."/>
            <person name="Ramasamy R.K."/>
            <person name="Rodriguez J.C."/>
            <person name="Van S.L."/>
            <person name="Yuan L."/>
            <person name="Wang Z."/>
            <person name="Xia Z."/>
            <person name="Xiao L."/>
            <person name="Anderson O.D."/>
            <person name="Ouyang S."/>
            <person name="Liang Y."/>
            <person name="Zimin A.V."/>
            <person name="Pertea G."/>
            <person name="Qi P."/>
            <person name="Bennetzen J.L."/>
            <person name="Dai X."/>
            <person name="Dawson M.W."/>
            <person name="Muller H.G."/>
            <person name="Kugler K."/>
            <person name="Rivarola-Duarte L."/>
            <person name="Spannagl M."/>
            <person name="Mayer K.F.X."/>
            <person name="Lu F.H."/>
            <person name="Bevan M.W."/>
            <person name="Leroy P."/>
            <person name="Li P."/>
            <person name="You F.M."/>
            <person name="Sun Q."/>
            <person name="Liu Z."/>
            <person name="Lyons E."/>
            <person name="Wicker T."/>
            <person name="Salzberg S.L."/>
            <person name="Devos K.M."/>
            <person name="Dvorak J."/>
        </authorList>
    </citation>
    <scope>NUCLEOTIDE SEQUENCE [LARGE SCALE GENOMIC DNA]</scope>
    <source>
        <strain evidence="1">cv. AL8/78</strain>
    </source>
</reference>